<proteinExistence type="predicted"/>
<feature type="non-terminal residue" evidence="2">
    <location>
        <position position="36"/>
    </location>
</feature>
<sequence length="36" mass="3652">MTSPVGSLNCSVRIVVVAVVGRVVLSSMSSLAGFTK</sequence>
<evidence type="ECO:0000256" key="1">
    <source>
        <dbReference type="SAM" id="Phobius"/>
    </source>
</evidence>
<dbReference type="EMBL" id="LXQA010890647">
    <property type="protein sequence ID" value="MCI75766.1"/>
    <property type="molecule type" value="Genomic_DNA"/>
</dbReference>
<comment type="caution">
    <text evidence="2">The sequence shown here is derived from an EMBL/GenBank/DDBJ whole genome shotgun (WGS) entry which is preliminary data.</text>
</comment>
<reference evidence="2 3" key="1">
    <citation type="journal article" date="2018" name="Front. Plant Sci.">
        <title>Red Clover (Trifolium pratense) and Zigzag Clover (T. medium) - A Picture of Genomic Similarities and Differences.</title>
        <authorList>
            <person name="Dluhosova J."/>
            <person name="Istvanek J."/>
            <person name="Nedelnik J."/>
            <person name="Repkova J."/>
        </authorList>
    </citation>
    <scope>NUCLEOTIDE SEQUENCE [LARGE SCALE GENOMIC DNA]</scope>
    <source>
        <strain evidence="3">cv. 10/8</strain>
        <tissue evidence="2">Leaf</tissue>
    </source>
</reference>
<evidence type="ECO:0000313" key="2">
    <source>
        <dbReference type="EMBL" id="MCI75766.1"/>
    </source>
</evidence>
<keyword evidence="3" id="KW-1185">Reference proteome</keyword>
<keyword evidence="1" id="KW-0472">Membrane</keyword>
<organism evidence="2 3">
    <name type="scientific">Trifolium medium</name>
    <dbReference type="NCBI Taxonomy" id="97028"/>
    <lineage>
        <taxon>Eukaryota</taxon>
        <taxon>Viridiplantae</taxon>
        <taxon>Streptophyta</taxon>
        <taxon>Embryophyta</taxon>
        <taxon>Tracheophyta</taxon>
        <taxon>Spermatophyta</taxon>
        <taxon>Magnoliopsida</taxon>
        <taxon>eudicotyledons</taxon>
        <taxon>Gunneridae</taxon>
        <taxon>Pentapetalae</taxon>
        <taxon>rosids</taxon>
        <taxon>fabids</taxon>
        <taxon>Fabales</taxon>
        <taxon>Fabaceae</taxon>
        <taxon>Papilionoideae</taxon>
        <taxon>50 kb inversion clade</taxon>
        <taxon>NPAAA clade</taxon>
        <taxon>Hologalegina</taxon>
        <taxon>IRL clade</taxon>
        <taxon>Trifolieae</taxon>
        <taxon>Trifolium</taxon>
    </lineage>
</organism>
<evidence type="ECO:0000313" key="3">
    <source>
        <dbReference type="Proteomes" id="UP000265520"/>
    </source>
</evidence>
<feature type="transmembrane region" description="Helical" evidence="1">
    <location>
        <begin position="12"/>
        <end position="34"/>
    </location>
</feature>
<accession>A0A392UTD0</accession>
<keyword evidence="1" id="KW-0812">Transmembrane</keyword>
<name>A0A392UTD0_9FABA</name>
<protein>
    <submittedName>
        <fullName evidence="2">Uncharacterized protein</fullName>
    </submittedName>
</protein>
<dbReference type="Proteomes" id="UP000265520">
    <property type="component" value="Unassembled WGS sequence"/>
</dbReference>
<keyword evidence="1" id="KW-1133">Transmembrane helix</keyword>
<dbReference type="AlphaFoldDB" id="A0A392UTD0"/>